<dbReference type="PANTHER" id="PTHR45691">
    <property type="entry name" value="PROTEIN DIAPHANOUS"/>
    <property type="match status" value="1"/>
</dbReference>
<dbReference type="InterPro" id="IPR014767">
    <property type="entry name" value="DAD_dom"/>
</dbReference>
<name>A0A7R9LZJ9_9ACAR</name>
<dbReference type="PANTHER" id="PTHR45691:SF6">
    <property type="entry name" value="PROTEIN DIAPHANOUS"/>
    <property type="match status" value="1"/>
</dbReference>
<feature type="non-terminal residue" evidence="5">
    <location>
        <position position="1"/>
    </location>
</feature>
<dbReference type="EMBL" id="CAJPVJ010004353">
    <property type="protein sequence ID" value="CAG2168518.1"/>
    <property type="molecule type" value="Genomic_DNA"/>
</dbReference>
<feature type="domain" description="DAD" evidence="3">
    <location>
        <begin position="610"/>
        <end position="642"/>
    </location>
</feature>
<dbReference type="InterPro" id="IPR051412">
    <property type="entry name" value="Formin_Homology_Diaphanous_sf"/>
</dbReference>
<dbReference type="InterPro" id="IPR015425">
    <property type="entry name" value="FH2_Formin"/>
</dbReference>
<feature type="domain" description="FH2" evidence="4">
    <location>
        <begin position="191"/>
        <end position="592"/>
    </location>
</feature>
<dbReference type="PROSITE" id="PS51231">
    <property type="entry name" value="DAD"/>
    <property type="match status" value="1"/>
</dbReference>
<evidence type="ECO:0008006" key="7">
    <source>
        <dbReference type="Google" id="ProtNLM"/>
    </source>
</evidence>
<dbReference type="Gene3D" id="1.20.58.630">
    <property type="match status" value="1"/>
</dbReference>
<evidence type="ECO:0000313" key="6">
    <source>
        <dbReference type="Proteomes" id="UP000728032"/>
    </source>
</evidence>
<dbReference type="Proteomes" id="UP000728032">
    <property type="component" value="Unassembled WGS sequence"/>
</dbReference>
<dbReference type="Pfam" id="PF02181">
    <property type="entry name" value="FH2"/>
    <property type="match status" value="1"/>
</dbReference>
<evidence type="ECO:0000259" key="4">
    <source>
        <dbReference type="PROSITE" id="PS51444"/>
    </source>
</evidence>
<feature type="region of interest" description="Disordered" evidence="2">
    <location>
        <begin position="628"/>
        <end position="676"/>
    </location>
</feature>
<dbReference type="EMBL" id="OC919178">
    <property type="protein sequence ID" value="CAD7650828.1"/>
    <property type="molecule type" value="Genomic_DNA"/>
</dbReference>
<protein>
    <recommendedName>
        <fullName evidence="7">Diaphanous-related formin</fullName>
    </recommendedName>
</protein>
<accession>A0A7R9LZJ9</accession>
<evidence type="ECO:0000313" key="5">
    <source>
        <dbReference type="EMBL" id="CAD7650828.1"/>
    </source>
</evidence>
<dbReference type="SUPFAM" id="SSF101447">
    <property type="entry name" value="Formin homology 2 domain (FH2 domain)"/>
    <property type="match status" value="1"/>
</dbReference>
<dbReference type="GO" id="GO:0030041">
    <property type="term" value="P:actin filament polymerization"/>
    <property type="evidence" value="ECO:0007669"/>
    <property type="project" value="TreeGrafter"/>
</dbReference>
<keyword evidence="6" id="KW-1185">Reference proteome</keyword>
<dbReference type="InterPro" id="IPR042201">
    <property type="entry name" value="FH2_Formin_sf"/>
</dbReference>
<dbReference type="SMART" id="SM00498">
    <property type="entry name" value="FH2"/>
    <property type="match status" value="1"/>
</dbReference>
<dbReference type="InterPro" id="IPR010465">
    <property type="entry name" value="Drf_DAD"/>
</dbReference>
<evidence type="ECO:0000256" key="1">
    <source>
        <dbReference type="SAM" id="Coils"/>
    </source>
</evidence>
<dbReference type="OrthoDB" id="1104827at2759"/>
<dbReference type="Gene3D" id="1.20.58.2220">
    <property type="entry name" value="Formin, FH2 domain"/>
    <property type="match status" value="1"/>
</dbReference>
<organism evidence="5">
    <name type="scientific">Oppiella nova</name>
    <dbReference type="NCBI Taxonomy" id="334625"/>
    <lineage>
        <taxon>Eukaryota</taxon>
        <taxon>Metazoa</taxon>
        <taxon>Ecdysozoa</taxon>
        <taxon>Arthropoda</taxon>
        <taxon>Chelicerata</taxon>
        <taxon>Arachnida</taxon>
        <taxon>Acari</taxon>
        <taxon>Acariformes</taxon>
        <taxon>Sarcoptiformes</taxon>
        <taxon>Oribatida</taxon>
        <taxon>Brachypylina</taxon>
        <taxon>Oppioidea</taxon>
        <taxon>Oppiidae</taxon>
        <taxon>Oppiella</taxon>
    </lineage>
</organism>
<feature type="coiled-coil region" evidence="1">
    <location>
        <begin position="569"/>
        <end position="599"/>
    </location>
</feature>
<proteinExistence type="predicted"/>
<keyword evidence="1" id="KW-0175">Coiled coil</keyword>
<evidence type="ECO:0000256" key="2">
    <source>
        <dbReference type="SAM" id="MobiDB-lite"/>
    </source>
</evidence>
<dbReference type="Gene3D" id="1.10.238.150">
    <property type="entry name" value="Formin, FH3 diaphanous domain"/>
    <property type="match status" value="1"/>
</dbReference>
<dbReference type="PROSITE" id="PS51444">
    <property type="entry name" value="FH2"/>
    <property type="match status" value="1"/>
</dbReference>
<dbReference type="AlphaFoldDB" id="A0A7R9LZJ9"/>
<feature type="region of interest" description="Disordered" evidence="2">
    <location>
        <begin position="87"/>
        <end position="178"/>
    </location>
</feature>
<evidence type="ECO:0000259" key="3">
    <source>
        <dbReference type="PROSITE" id="PS51231"/>
    </source>
</evidence>
<feature type="compositionally biased region" description="Polar residues" evidence="2">
    <location>
        <begin position="651"/>
        <end position="676"/>
    </location>
</feature>
<dbReference type="Gene3D" id="6.10.30.30">
    <property type="match status" value="1"/>
</dbReference>
<gene>
    <name evidence="5" type="ORF">ONB1V03_LOCUS8006</name>
</gene>
<dbReference type="GO" id="GO:0005884">
    <property type="term" value="C:actin filament"/>
    <property type="evidence" value="ECO:0007669"/>
    <property type="project" value="TreeGrafter"/>
</dbReference>
<dbReference type="Pfam" id="PF06345">
    <property type="entry name" value="Drf_DAD"/>
    <property type="match status" value="1"/>
</dbReference>
<reference evidence="5" key="1">
    <citation type="submission" date="2020-11" db="EMBL/GenBank/DDBJ databases">
        <authorList>
            <person name="Tran Van P."/>
        </authorList>
    </citation>
    <scope>NUCLEOTIDE SEQUENCE</scope>
</reference>
<feature type="compositionally biased region" description="Pro residues" evidence="2">
    <location>
        <begin position="98"/>
        <end position="170"/>
    </location>
</feature>
<sequence>PAYYRLIEECVSQIVLHRNGVDPDFRHTKRFKIEVDYVIDHIVERSKEEDLKVSSELNKKLEEALTAKEEAEAKLQQLQTRLQQLETDTASNKSRPNPAIPPPPPMPGMGGGPPPPPPPPLPPMSGGPPPPPPPPPPMGGGPPPPPPPPGMGPPPPPPPPGMGMPPPPPFGLGLPMPNANANQIEFPYDIKRKKYEPKTPLKKPNWKKLTPTKVCEDSIWVEVKSDDQFLGDDVFDSLTLHFSSDPKARMAQKEVSNPSEKTQTAKKTKELKVIDHKTAQNLMILLRSVGMSAEELKNHIFSVNEEDLSETILQQILRYLPPQDQLLRLEESRNDIESLHEAERFALTLGSIKGLVKRLNAISFKMKFCESVQDIKPDVVNATTACEEVRKSAKFSLIVKLVLAIGNFMNAGSRNAQSIGFEISFLPKLSSTKAADNKTTLLHFLAETVEQKHSDCLNFWEEIIHCDKAARVSPEQTQKNLSAMRKSINDLELDLKNFKPLNSEDKFGDIMSKFLVEAKEKFQLLEQMFSKMERLFKEISRYYAFDPKKYTMDEFFTDIKSFKDQFIEAKNENIKKREMEEKMRRAVKAKELAEQEKLERKSKRVNLDIGKDQDGVMDSLLEALQTGSAFAQTKRKRQQRPLNPNDRRQQLNRTRSRNSLENTLLSTTPNTRKLQY</sequence>